<name>A0ABN9B9D3_9NEOB</name>
<sequence>MCNTLAIDCFGNALWDVHQRNSHQTSQRFRIQQMCNPQMF</sequence>
<keyword evidence="2" id="KW-1185">Reference proteome</keyword>
<organism evidence="1 2">
    <name type="scientific">Staurois parvus</name>
    <dbReference type="NCBI Taxonomy" id="386267"/>
    <lineage>
        <taxon>Eukaryota</taxon>
        <taxon>Metazoa</taxon>
        <taxon>Chordata</taxon>
        <taxon>Craniata</taxon>
        <taxon>Vertebrata</taxon>
        <taxon>Euteleostomi</taxon>
        <taxon>Amphibia</taxon>
        <taxon>Batrachia</taxon>
        <taxon>Anura</taxon>
        <taxon>Neobatrachia</taxon>
        <taxon>Ranoidea</taxon>
        <taxon>Ranidae</taxon>
        <taxon>Staurois</taxon>
    </lineage>
</organism>
<dbReference type="EMBL" id="CATNWA010002949">
    <property type="protein sequence ID" value="CAI9544179.1"/>
    <property type="molecule type" value="Genomic_DNA"/>
</dbReference>
<gene>
    <name evidence="1" type="ORF">SPARVUS_LOCUS2427242</name>
</gene>
<evidence type="ECO:0000313" key="1">
    <source>
        <dbReference type="EMBL" id="CAI9544179.1"/>
    </source>
</evidence>
<proteinExistence type="predicted"/>
<protein>
    <submittedName>
        <fullName evidence="1">Uncharacterized protein</fullName>
    </submittedName>
</protein>
<accession>A0ABN9B9D3</accession>
<dbReference type="Proteomes" id="UP001162483">
    <property type="component" value="Unassembled WGS sequence"/>
</dbReference>
<comment type="caution">
    <text evidence="1">The sequence shown here is derived from an EMBL/GenBank/DDBJ whole genome shotgun (WGS) entry which is preliminary data.</text>
</comment>
<evidence type="ECO:0000313" key="2">
    <source>
        <dbReference type="Proteomes" id="UP001162483"/>
    </source>
</evidence>
<feature type="non-terminal residue" evidence="1">
    <location>
        <position position="40"/>
    </location>
</feature>
<reference evidence="1" key="1">
    <citation type="submission" date="2023-05" db="EMBL/GenBank/DDBJ databases">
        <authorList>
            <person name="Stuckert A."/>
        </authorList>
    </citation>
    <scope>NUCLEOTIDE SEQUENCE</scope>
</reference>